<feature type="transmembrane region" description="Helical" evidence="1">
    <location>
        <begin position="388"/>
        <end position="406"/>
    </location>
</feature>
<evidence type="ECO:0000256" key="1">
    <source>
        <dbReference type="SAM" id="Phobius"/>
    </source>
</evidence>
<keyword evidence="1" id="KW-1133">Transmembrane helix</keyword>
<proteinExistence type="predicted"/>
<evidence type="ECO:0000313" key="2">
    <source>
        <dbReference type="EMBL" id="SPC33749.1"/>
    </source>
</evidence>
<feature type="transmembrane region" description="Helical" evidence="1">
    <location>
        <begin position="204"/>
        <end position="221"/>
    </location>
</feature>
<organism evidence="2 3">
    <name type="scientific">Candidatus Nitrosocaldus cavascurensis</name>
    <dbReference type="NCBI Taxonomy" id="2058097"/>
    <lineage>
        <taxon>Archaea</taxon>
        <taxon>Nitrososphaerota</taxon>
        <taxon>Nitrososphaeria</taxon>
        <taxon>Candidatus Nitrosocaldales</taxon>
        <taxon>Candidatus Nitrosocaldaceae</taxon>
        <taxon>Candidatus Nitrosocaldus</taxon>
    </lineage>
</organism>
<dbReference type="EMBL" id="LT981265">
    <property type="protein sequence ID" value="SPC33749.1"/>
    <property type="molecule type" value="Genomic_DNA"/>
</dbReference>
<keyword evidence="1" id="KW-0812">Transmembrane</keyword>
<sequence>MRITMVILTVIPILLLTGIIYYITYTPIFDYGEPLPKIVIERVEFKPEMIVVYVRNIGQDTVTIAQTDIDDAPIDAIIKPTNVLTRLSSAQLMINYRWIEGRPYEIGITTSDGTRFASSIEIATLTPEPDSEQLFYFALLGIYVGVIPVALGFLWFPSMQRVREHWNEFFLSITAGLLVFLAMDAIVEAFEIVDKFVVMNNSKVLIPMIMISTFLFLLLTVNKAGDSSYNDGNISSTLNTPDNITTNDNKDDVVTTNHNLRLHIAYMISVGIGLHNLGEGLAIGAALAVGAIALSKFLIIGFTIHNSTEGFAIASPLVRSKVKIAHFAMLGMIAGIPTIVGTWIGGFINIPIVSVVFLAVGAGAILQVVYAIFGLMSSKMSVAILSKYNIVGLVTGMLVMYLTSLLV</sequence>
<dbReference type="PANTHER" id="PTHR11040">
    <property type="entry name" value="ZINC/IRON TRANSPORTER"/>
    <property type="match status" value="1"/>
</dbReference>
<feature type="transmembrane region" description="Helical" evidence="1">
    <location>
        <begin position="260"/>
        <end position="277"/>
    </location>
</feature>
<dbReference type="GO" id="GO:0016020">
    <property type="term" value="C:membrane"/>
    <property type="evidence" value="ECO:0007669"/>
    <property type="project" value="TreeGrafter"/>
</dbReference>
<dbReference type="Proteomes" id="UP000236248">
    <property type="component" value="Chromosome NCAV"/>
</dbReference>
<feature type="transmembrane region" description="Helical" evidence="1">
    <location>
        <begin position="169"/>
        <end position="192"/>
    </location>
</feature>
<gene>
    <name evidence="2" type="ORF">NCAV_0556</name>
</gene>
<keyword evidence="1" id="KW-0472">Membrane</keyword>
<dbReference type="GO" id="GO:0005385">
    <property type="term" value="F:zinc ion transmembrane transporter activity"/>
    <property type="evidence" value="ECO:0007669"/>
    <property type="project" value="TreeGrafter"/>
</dbReference>
<dbReference type="PANTHER" id="PTHR11040:SF205">
    <property type="entry name" value="ZINC TRANSPORTER ZUPT"/>
    <property type="match status" value="1"/>
</dbReference>
<name>A0A2K5AQ69_9ARCH</name>
<dbReference type="KEGG" id="ncv:NCAV_0556"/>
<keyword evidence="3" id="KW-1185">Reference proteome</keyword>
<protein>
    <submittedName>
        <fullName evidence="2">Putative divalent heavy-metal cations transporter</fullName>
    </submittedName>
</protein>
<feature type="transmembrane region" description="Helical" evidence="1">
    <location>
        <begin position="134"/>
        <end position="157"/>
    </location>
</feature>
<feature type="transmembrane region" description="Helical" evidence="1">
    <location>
        <begin position="283"/>
        <end position="304"/>
    </location>
</feature>
<evidence type="ECO:0000313" key="3">
    <source>
        <dbReference type="Proteomes" id="UP000236248"/>
    </source>
</evidence>
<reference evidence="3" key="1">
    <citation type="submission" date="2018-01" db="EMBL/GenBank/DDBJ databases">
        <authorList>
            <person name="Kerou L M."/>
        </authorList>
    </citation>
    <scope>NUCLEOTIDE SEQUENCE [LARGE SCALE GENOMIC DNA]</scope>
    <source>
        <strain evidence="3">SCU2</strain>
    </source>
</reference>
<feature type="transmembrane region" description="Helical" evidence="1">
    <location>
        <begin position="350"/>
        <end position="376"/>
    </location>
</feature>
<feature type="transmembrane region" description="Helical" evidence="1">
    <location>
        <begin position="324"/>
        <end position="344"/>
    </location>
</feature>
<feature type="transmembrane region" description="Helical" evidence="1">
    <location>
        <begin position="7"/>
        <end position="25"/>
    </location>
</feature>
<dbReference type="AlphaFoldDB" id="A0A2K5AQ69"/>
<accession>A0A2K5AQ69</accession>